<reference evidence="2 3" key="1">
    <citation type="submission" date="2016-07" db="EMBL/GenBank/DDBJ databases">
        <title>Multiple horizontal gene transfer events from other fungi enriched the ability of initially mycotrophic Trichoderma (Ascomycota) to feed on dead plant biomass.</title>
        <authorList>
            <consortium name="DOE Joint Genome Institute"/>
            <person name="Aerts A."/>
            <person name="Atanasova L."/>
            <person name="Chenthamara K."/>
            <person name="Zhang J."/>
            <person name="Grujic M."/>
            <person name="Henrissat B."/>
            <person name="Kuo A."/>
            <person name="Salamov A."/>
            <person name="Lipzen A."/>
            <person name="Labutti K."/>
            <person name="Barry K."/>
            <person name="Miao Y."/>
            <person name="Rahimi M.J."/>
            <person name="Shen Q."/>
            <person name="Grigoriev I.V."/>
            <person name="Kubicek C.P."/>
            <person name="Druzhinina I.S."/>
        </authorList>
    </citation>
    <scope>NUCLEOTIDE SEQUENCE [LARGE SCALE GENOMIC DNA]</scope>
    <source>
        <strain evidence="2 3">CBS 433.97</strain>
    </source>
</reference>
<dbReference type="EMBL" id="KZ679261">
    <property type="protein sequence ID" value="PTB41596.1"/>
    <property type="molecule type" value="Genomic_DNA"/>
</dbReference>
<evidence type="ECO:0000313" key="3">
    <source>
        <dbReference type="Proteomes" id="UP000240493"/>
    </source>
</evidence>
<name>A0A2T3Z9Y3_TRIA4</name>
<dbReference type="Proteomes" id="UP000240493">
    <property type="component" value="Unassembled WGS sequence"/>
</dbReference>
<sequence length="158" mass="17633">MMMSTASDPVKIVYGGREANPWDVSLIGRFLPTVAGDSHLHPGSEDLDIYLYPGSPDLAGYLSFSTPTGLSSYKRREGKGRRGGGRVRYRSSEKSDLSPGETRQDTEKKKKMRRVYGYSITSHPYHPHKTLRAVPFYIPISVTHISDRIDSTSLRALS</sequence>
<keyword evidence="3" id="KW-1185">Reference proteome</keyword>
<feature type="compositionally biased region" description="Basic residues" evidence="1">
    <location>
        <begin position="76"/>
        <end position="89"/>
    </location>
</feature>
<feature type="compositionally biased region" description="Basic and acidic residues" evidence="1">
    <location>
        <begin position="90"/>
        <end position="108"/>
    </location>
</feature>
<gene>
    <name evidence="2" type="ORF">M441DRAFT_401430</name>
</gene>
<organism evidence="2 3">
    <name type="scientific">Trichoderma asperellum (strain ATCC 204424 / CBS 433.97 / NBRC 101777)</name>
    <dbReference type="NCBI Taxonomy" id="1042311"/>
    <lineage>
        <taxon>Eukaryota</taxon>
        <taxon>Fungi</taxon>
        <taxon>Dikarya</taxon>
        <taxon>Ascomycota</taxon>
        <taxon>Pezizomycotina</taxon>
        <taxon>Sordariomycetes</taxon>
        <taxon>Hypocreomycetidae</taxon>
        <taxon>Hypocreales</taxon>
        <taxon>Hypocreaceae</taxon>
        <taxon>Trichoderma</taxon>
    </lineage>
</organism>
<evidence type="ECO:0000256" key="1">
    <source>
        <dbReference type="SAM" id="MobiDB-lite"/>
    </source>
</evidence>
<accession>A0A2T3Z9Y3</accession>
<proteinExistence type="predicted"/>
<protein>
    <submittedName>
        <fullName evidence="2">Uncharacterized protein</fullName>
    </submittedName>
</protein>
<dbReference type="AlphaFoldDB" id="A0A2T3Z9Y3"/>
<feature type="region of interest" description="Disordered" evidence="1">
    <location>
        <begin position="65"/>
        <end position="112"/>
    </location>
</feature>
<evidence type="ECO:0000313" key="2">
    <source>
        <dbReference type="EMBL" id="PTB41596.1"/>
    </source>
</evidence>